<dbReference type="WBParaSite" id="ACAC_0000517801-mRNA-1">
    <property type="protein sequence ID" value="ACAC_0000517801-mRNA-1"/>
    <property type="gene ID" value="ACAC_0000517801"/>
</dbReference>
<dbReference type="AlphaFoldDB" id="A0A0K0D533"/>
<evidence type="ECO:0000313" key="1">
    <source>
        <dbReference type="Proteomes" id="UP000035642"/>
    </source>
</evidence>
<reference evidence="2" key="2">
    <citation type="submission" date="2017-02" db="UniProtKB">
        <authorList>
            <consortium name="WormBaseParasite"/>
        </authorList>
    </citation>
    <scope>IDENTIFICATION</scope>
</reference>
<accession>A0A0K0D533</accession>
<protein>
    <submittedName>
        <fullName evidence="2">DNA-directed RNA polymerase</fullName>
    </submittedName>
</protein>
<dbReference type="PANTHER" id="PTHR21523:SF46">
    <property type="entry name" value="MLT-TEN (MLT-10) RELATED"/>
    <property type="match status" value="1"/>
</dbReference>
<reference evidence="1" key="1">
    <citation type="submission" date="2012-09" db="EMBL/GenBank/DDBJ databases">
        <authorList>
            <person name="Martin A.A."/>
        </authorList>
    </citation>
    <scope>NUCLEOTIDE SEQUENCE</scope>
</reference>
<keyword evidence="1" id="KW-1185">Reference proteome</keyword>
<name>A0A0K0D533_ANGCA</name>
<organism evidence="1 2">
    <name type="scientific">Angiostrongylus cantonensis</name>
    <name type="common">Rat lungworm</name>
    <dbReference type="NCBI Taxonomy" id="6313"/>
    <lineage>
        <taxon>Eukaryota</taxon>
        <taxon>Metazoa</taxon>
        <taxon>Ecdysozoa</taxon>
        <taxon>Nematoda</taxon>
        <taxon>Chromadorea</taxon>
        <taxon>Rhabditida</taxon>
        <taxon>Rhabditina</taxon>
        <taxon>Rhabditomorpha</taxon>
        <taxon>Strongyloidea</taxon>
        <taxon>Metastrongylidae</taxon>
        <taxon>Angiostrongylus</taxon>
    </lineage>
</organism>
<sequence>MNTFLNRKPINTAEERTITCTFQRFCLVIGHVVSSIRLVVRLRNLVAGRMVDDSVFNPVDSVFRHTTDVNQQFRSPRILPLLPDKYRTSKSLLSPDLFPFYKDDTDNAVLPIPEKLEKSGFSQKYRIFVLELIMVASGVNDVVEKAIDLVNSMKRIGFGTDLMSIASKIDEVFKDLTNSLEASQQRELARRQYSFLTKSQMLKLYGEKGLSNSMQRILVSYIVFHSISFTIPHKFIFFLVCISP</sequence>
<proteinExistence type="predicted"/>
<dbReference type="Proteomes" id="UP000035642">
    <property type="component" value="Unassembled WGS sequence"/>
</dbReference>
<dbReference type="PANTHER" id="PTHR21523">
    <property type="match status" value="1"/>
</dbReference>
<evidence type="ECO:0000313" key="2">
    <source>
        <dbReference type="WBParaSite" id="ACAC_0000517801-mRNA-1"/>
    </source>
</evidence>